<evidence type="ECO:0000256" key="5">
    <source>
        <dbReference type="ARBA" id="ARBA00022692"/>
    </source>
</evidence>
<keyword evidence="3 10" id="KW-0328">Glycosyltransferase</keyword>
<keyword evidence="6 8" id="KW-1133">Transmembrane helix</keyword>
<feature type="transmembrane region" description="Helical" evidence="8">
    <location>
        <begin position="342"/>
        <end position="360"/>
    </location>
</feature>
<dbReference type="RefSeq" id="WP_265047445.1">
    <property type="nucleotide sequence ID" value="NZ_CP100390.1"/>
</dbReference>
<keyword evidence="11" id="KW-1185">Reference proteome</keyword>
<keyword evidence="4 10" id="KW-0808">Transferase</keyword>
<feature type="domain" description="Glycosyltransferase 2-like" evidence="9">
    <location>
        <begin position="509"/>
        <end position="705"/>
    </location>
</feature>
<protein>
    <submittedName>
        <fullName evidence="10">Glycosyltransferase</fullName>
        <ecNumber evidence="10">2.4.-.-</ecNumber>
    </submittedName>
</protein>
<dbReference type="Gene3D" id="3.20.20.80">
    <property type="entry name" value="Glycosidases"/>
    <property type="match status" value="1"/>
</dbReference>
<evidence type="ECO:0000313" key="10">
    <source>
        <dbReference type="EMBL" id="UZE95961.1"/>
    </source>
</evidence>
<evidence type="ECO:0000256" key="4">
    <source>
        <dbReference type="ARBA" id="ARBA00022679"/>
    </source>
</evidence>
<evidence type="ECO:0000256" key="6">
    <source>
        <dbReference type="ARBA" id="ARBA00022989"/>
    </source>
</evidence>
<dbReference type="PANTHER" id="PTHR43867">
    <property type="entry name" value="CELLULOSE SYNTHASE CATALYTIC SUBUNIT A [UDP-FORMING]"/>
    <property type="match status" value="1"/>
</dbReference>
<dbReference type="EMBL" id="CP100390">
    <property type="protein sequence ID" value="UZE95961.1"/>
    <property type="molecule type" value="Genomic_DNA"/>
</dbReference>
<comment type="pathway">
    <text evidence="2">Glycan metabolism.</text>
</comment>
<feature type="transmembrane region" description="Helical" evidence="8">
    <location>
        <begin position="366"/>
        <end position="391"/>
    </location>
</feature>
<feature type="transmembrane region" description="Helical" evidence="8">
    <location>
        <begin position="749"/>
        <end position="772"/>
    </location>
</feature>
<keyword evidence="7 8" id="KW-0472">Membrane</keyword>
<dbReference type="SUPFAM" id="SSF51445">
    <property type="entry name" value="(Trans)glycosidases"/>
    <property type="match status" value="1"/>
</dbReference>
<evidence type="ECO:0000256" key="8">
    <source>
        <dbReference type="SAM" id="Phobius"/>
    </source>
</evidence>
<dbReference type="InterPro" id="IPR017853">
    <property type="entry name" value="GH"/>
</dbReference>
<evidence type="ECO:0000256" key="7">
    <source>
        <dbReference type="ARBA" id="ARBA00023136"/>
    </source>
</evidence>
<dbReference type="InterPro" id="IPR001173">
    <property type="entry name" value="Glyco_trans_2-like"/>
</dbReference>
<name>A0ABY6N1H8_9ALTE</name>
<evidence type="ECO:0000256" key="1">
    <source>
        <dbReference type="ARBA" id="ARBA00004141"/>
    </source>
</evidence>
<comment type="subcellular location">
    <subcellularLocation>
        <location evidence="1">Membrane</location>
        <topology evidence="1">Multi-pass membrane protein</topology>
    </subcellularLocation>
</comment>
<dbReference type="EC" id="2.4.-.-" evidence="10"/>
<evidence type="ECO:0000256" key="3">
    <source>
        <dbReference type="ARBA" id="ARBA00022676"/>
    </source>
</evidence>
<evidence type="ECO:0000259" key="9">
    <source>
        <dbReference type="Pfam" id="PF13632"/>
    </source>
</evidence>
<dbReference type="PANTHER" id="PTHR43867:SF4">
    <property type="entry name" value="BETA-(1-3)-GLUCOSYL TRANSFERASE"/>
    <property type="match status" value="1"/>
</dbReference>
<dbReference type="Gene3D" id="3.90.550.10">
    <property type="entry name" value="Spore Coat Polysaccharide Biosynthesis Protein SpsA, Chain A"/>
    <property type="match status" value="1"/>
</dbReference>
<proteinExistence type="predicted"/>
<feature type="transmembrane region" description="Helical" evidence="8">
    <location>
        <begin position="792"/>
        <end position="813"/>
    </location>
</feature>
<evidence type="ECO:0000256" key="2">
    <source>
        <dbReference type="ARBA" id="ARBA00004881"/>
    </source>
</evidence>
<reference evidence="10" key="1">
    <citation type="submission" date="2022-06" db="EMBL/GenBank/DDBJ databases">
        <title>Alkalimarinus sp. nov., isolated from gut of a Alitta virens.</title>
        <authorList>
            <person name="Yang A.I."/>
            <person name="Shin N.-R."/>
        </authorList>
    </citation>
    <scope>NUCLEOTIDE SEQUENCE</scope>
    <source>
        <strain evidence="10">A2M4</strain>
    </source>
</reference>
<dbReference type="SUPFAM" id="SSF53448">
    <property type="entry name" value="Nucleotide-diphospho-sugar transferases"/>
    <property type="match status" value="1"/>
</dbReference>
<gene>
    <name evidence="10" type="ORF">NKI27_18240</name>
</gene>
<organism evidence="10 11">
    <name type="scientific">Alkalimarinus alittae</name>
    <dbReference type="NCBI Taxonomy" id="2961619"/>
    <lineage>
        <taxon>Bacteria</taxon>
        <taxon>Pseudomonadati</taxon>
        <taxon>Pseudomonadota</taxon>
        <taxon>Gammaproteobacteria</taxon>
        <taxon>Alteromonadales</taxon>
        <taxon>Alteromonadaceae</taxon>
        <taxon>Alkalimarinus</taxon>
    </lineage>
</organism>
<dbReference type="InterPro" id="IPR029044">
    <property type="entry name" value="Nucleotide-diphossugar_trans"/>
</dbReference>
<keyword evidence="5 8" id="KW-0812">Transmembrane</keyword>
<sequence>MRKKYQAKFIILLTISVITCSIWALANRPHIEPEWTEPVTGFSFSPFQQGESPVEGTFPSVMSIQADVAMISRHTSALRTYSVADTLNYVPVLAKSYGLEVTLGAWITGNRDADFKELDRLIEIANSHSNVTRLIVGNEAILRKEVELPALIEYLDYVKANVKVPVSTAETWTYWRKTPELAEHVDFIAAHILPYWEGIHVSSAVDYVATHSQELREAYPDKPLLLAETGWPSRGRMRGEAVASVANQGIFLRNFIKMAKETSLDYFIMEAFDQPWKEVNEGAVGAYWGVFNADRDAKFPFKGPILNVPQWGFLVGITVVLAIFTIAVLLRDGELFRKRAISFLSCIVFICMTTLVWMVYDFSTQYISWQAILLGIMLCVSALCVTLVVLVEAHEWAEALWVKKRRRPFSGSDCDRAKNFKVSIHVPCYNEPPEMVIQTLKALAALKGANYEVLVIDNNTKDPNVWEPVKAFCETLGKPFRFFHESPLAGFKGGALNFALRHTAADADIIAVIDSDYIVKPEWLSDLVPHFTDPNIGVVQAPQDYRDGDENLFKSMCYAEYRGFFHIGMVTRNDRNAIIEHGTMTMIRRSLLDDLGGWGEWSITEDAELGLRVFDQGYEAAYIEQSYGKGLIPDTFIDFKKQRFRWAYGAIQIMREHAAKLWMGKNTQLTQGQRYHFIAGWLPWIADGMNLFFTAGALLWSLMMIALPEQSDPPLILFAFPPLALFFFKIGKLVHLYRIRVNTNAKDTVSAALAGLALSYTISKAVIYGLIYKKMPFIRTPKLKDQASIRTAILSAWEEILILLMLLGAAVGVCIQQDITATDTLVWVIVLLVQSQAYIAALVMSVISALPDRENDAISVEELA</sequence>
<dbReference type="Proteomes" id="UP001163739">
    <property type="component" value="Chromosome"/>
</dbReference>
<accession>A0ABY6N1H8</accession>
<feature type="transmembrane region" description="Helical" evidence="8">
    <location>
        <begin position="715"/>
        <end position="737"/>
    </location>
</feature>
<evidence type="ECO:0000313" key="11">
    <source>
        <dbReference type="Proteomes" id="UP001163739"/>
    </source>
</evidence>
<dbReference type="InterPro" id="IPR050321">
    <property type="entry name" value="Glycosyltr_2/OpgH_subfam"/>
</dbReference>
<dbReference type="GO" id="GO:0016757">
    <property type="term" value="F:glycosyltransferase activity"/>
    <property type="evidence" value="ECO:0007669"/>
    <property type="project" value="UniProtKB-KW"/>
</dbReference>
<dbReference type="Pfam" id="PF13632">
    <property type="entry name" value="Glyco_trans_2_3"/>
    <property type="match status" value="1"/>
</dbReference>
<feature type="transmembrane region" description="Helical" evidence="8">
    <location>
        <begin position="681"/>
        <end position="703"/>
    </location>
</feature>
<feature type="transmembrane region" description="Helical" evidence="8">
    <location>
        <begin position="311"/>
        <end position="330"/>
    </location>
</feature>
<feature type="transmembrane region" description="Helical" evidence="8">
    <location>
        <begin position="825"/>
        <end position="847"/>
    </location>
</feature>